<accession>A0ABU8HBU1</accession>
<dbReference type="Gene3D" id="3.30.470.30">
    <property type="entry name" value="DNA ligase/mRNA capping enzyme"/>
    <property type="match status" value="1"/>
</dbReference>
<comment type="caution">
    <text evidence="2">The sequence shown here is derived from an EMBL/GenBank/DDBJ whole genome shotgun (WGS) entry which is preliminary data.</text>
</comment>
<dbReference type="SUPFAM" id="SSF56091">
    <property type="entry name" value="DNA ligase/mRNA capping enzyme, catalytic domain"/>
    <property type="match status" value="1"/>
</dbReference>
<protein>
    <submittedName>
        <fullName evidence="2">RNA ligase family protein</fullName>
    </submittedName>
</protein>
<dbReference type="InterPro" id="IPR052732">
    <property type="entry name" value="Cell-binding_unc_protein"/>
</dbReference>
<evidence type="ECO:0000313" key="3">
    <source>
        <dbReference type="Proteomes" id="UP001312865"/>
    </source>
</evidence>
<dbReference type="Proteomes" id="UP001312865">
    <property type="component" value="Unassembled WGS sequence"/>
</dbReference>
<name>A0ABU8HBU1_9BACI</name>
<gene>
    <name evidence="2" type="ORF">WAK64_06180</name>
</gene>
<keyword evidence="2" id="KW-0436">Ligase</keyword>
<organism evidence="2 3">
    <name type="scientific">Bacillus spongiae</name>
    <dbReference type="NCBI Taxonomy" id="2683610"/>
    <lineage>
        <taxon>Bacteria</taxon>
        <taxon>Bacillati</taxon>
        <taxon>Bacillota</taxon>
        <taxon>Bacilli</taxon>
        <taxon>Bacillales</taxon>
        <taxon>Bacillaceae</taxon>
        <taxon>Bacillus</taxon>
    </lineage>
</organism>
<dbReference type="InterPro" id="IPR021122">
    <property type="entry name" value="RNA_ligase_dom_REL/Rnl2"/>
</dbReference>
<proteinExistence type="predicted"/>
<dbReference type="Pfam" id="PF09414">
    <property type="entry name" value="RNA_ligase"/>
    <property type="match status" value="1"/>
</dbReference>
<reference evidence="2 3" key="1">
    <citation type="journal article" date="2018" name="J. Microbiol.">
        <title>Bacillus spongiae sp. nov., isolated from sponge of Jeju Island.</title>
        <authorList>
            <person name="Lee G.E."/>
            <person name="Im W.T."/>
            <person name="Park J.S."/>
        </authorList>
    </citation>
    <scope>NUCLEOTIDE SEQUENCE [LARGE SCALE GENOMIC DNA]</scope>
    <source>
        <strain evidence="2 3">135PIL107-10</strain>
    </source>
</reference>
<dbReference type="EMBL" id="JBBAXC010000004">
    <property type="protein sequence ID" value="MEI5906643.1"/>
    <property type="molecule type" value="Genomic_DNA"/>
</dbReference>
<dbReference type="GO" id="GO:0016874">
    <property type="term" value="F:ligase activity"/>
    <property type="evidence" value="ECO:0007669"/>
    <property type="project" value="UniProtKB-KW"/>
</dbReference>
<sequence>MKVKYPRTFHLLWSEGATDDDKVLKDMSCFTGKEVVVTEKLDGENTSIYCDCTHARSKDSQDHPSRHWVKMLQSTIGYQIPENWRVCGENVYAKHSIYYEKLESYFYMFSIWSEDNVCLSWPDTEKWATELNLNIAPVLYKGIYDERLIKNLYSGSSSLGGEQEGYVVRLADSFPYSEFKNSVAKFVRENHVKTSEHWMKQELIINKLNEEELKKK</sequence>
<dbReference type="RefSeq" id="WP_336586078.1">
    <property type="nucleotide sequence ID" value="NZ_JBBAXC010000004.1"/>
</dbReference>
<evidence type="ECO:0000259" key="1">
    <source>
        <dbReference type="Pfam" id="PF09414"/>
    </source>
</evidence>
<feature type="domain" description="RNA ligase" evidence="1">
    <location>
        <begin position="33"/>
        <end position="187"/>
    </location>
</feature>
<evidence type="ECO:0000313" key="2">
    <source>
        <dbReference type="EMBL" id="MEI5906643.1"/>
    </source>
</evidence>
<dbReference type="PANTHER" id="PTHR43883">
    <property type="entry name" value="SLR0207 PROTEIN"/>
    <property type="match status" value="1"/>
</dbReference>
<keyword evidence="3" id="KW-1185">Reference proteome</keyword>
<dbReference type="PANTHER" id="PTHR43883:SF1">
    <property type="entry name" value="GLUCONOKINASE"/>
    <property type="match status" value="1"/>
</dbReference>